<protein>
    <submittedName>
        <fullName evidence="2">GL11808</fullName>
    </submittedName>
</protein>
<evidence type="ECO:0000313" key="3">
    <source>
        <dbReference type="Proteomes" id="UP000008744"/>
    </source>
</evidence>
<dbReference type="OrthoDB" id="18388at2759"/>
<proteinExistence type="predicted"/>
<feature type="region of interest" description="Disordered" evidence="1">
    <location>
        <begin position="73"/>
        <end position="115"/>
    </location>
</feature>
<feature type="compositionally biased region" description="Acidic residues" evidence="1">
    <location>
        <begin position="79"/>
        <end position="89"/>
    </location>
</feature>
<keyword evidence="3" id="KW-1185">Reference proteome</keyword>
<dbReference type="Proteomes" id="UP000008744">
    <property type="component" value="Unassembled WGS sequence"/>
</dbReference>
<dbReference type="STRING" id="7234.B4H736"/>
<evidence type="ECO:0000256" key="1">
    <source>
        <dbReference type="SAM" id="MobiDB-lite"/>
    </source>
</evidence>
<feature type="compositionally biased region" description="Basic residues" evidence="1">
    <location>
        <begin position="98"/>
        <end position="115"/>
    </location>
</feature>
<feature type="non-terminal residue" evidence="2">
    <location>
        <position position="1"/>
    </location>
</feature>
<name>B4H736_DROPE</name>
<dbReference type="GO" id="GO:0046716">
    <property type="term" value="P:muscle cell cellular homeostasis"/>
    <property type="evidence" value="ECO:0007669"/>
    <property type="project" value="EnsemblMetazoa"/>
</dbReference>
<sequence length="115" mass="13333">RYVRIHDADSTVLLYQCYVKSKATKILIRQLKEEKPEADAEEEEEEEIDNIVPQKPSIKTAPVDDEYEYMFDQMPTVGDSEDESGEQVEETVKVEKAKQKRKGPNQSQKTKKKKV</sequence>
<organism evidence="3">
    <name type="scientific">Drosophila persimilis</name>
    <name type="common">Fruit fly</name>
    <dbReference type="NCBI Taxonomy" id="7234"/>
    <lineage>
        <taxon>Eukaryota</taxon>
        <taxon>Metazoa</taxon>
        <taxon>Ecdysozoa</taxon>
        <taxon>Arthropoda</taxon>
        <taxon>Hexapoda</taxon>
        <taxon>Insecta</taxon>
        <taxon>Pterygota</taxon>
        <taxon>Neoptera</taxon>
        <taxon>Endopterygota</taxon>
        <taxon>Diptera</taxon>
        <taxon>Brachycera</taxon>
        <taxon>Muscomorpha</taxon>
        <taxon>Ephydroidea</taxon>
        <taxon>Drosophilidae</taxon>
        <taxon>Drosophila</taxon>
        <taxon>Sophophora</taxon>
    </lineage>
</organism>
<dbReference type="HOGENOM" id="CLU_2114937_0_0_1"/>
<dbReference type="eggNOG" id="KOG3881">
    <property type="taxonomic scope" value="Eukaryota"/>
</dbReference>
<gene>
    <name evidence="2" type="primary">Dper\GL11808</name>
    <name evidence="2" type="ORF">Dper_GL11808</name>
</gene>
<accession>B4H736</accession>
<dbReference type="EMBL" id="CH479216">
    <property type="protein sequence ID" value="EDW33569.1"/>
    <property type="molecule type" value="Genomic_DNA"/>
</dbReference>
<dbReference type="AlphaFoldDB" id="B4H736"/>
<evidence type="ECO:0000313" key="2">
    <source>
        <dbReference type="EMBL" id="EDW33569.1"/>
    </source>
</evidence>
<reference evidence="2 3" key="1">
    <citation type="journal article" date="2007" name="Nature">
        <title>Evolution of genes and genomes on the Drosophila phylogeny.</title>
        <authorList>
            <consortium name="Drosophila 12 Genomes Consortium"/>
            <person name="Clark A.G."/>
            <person name="Eisen M.B."/>
            <person name="Smith D.R."/>
            <person name="Bergman C.M."/>
            <person name="Oliver B."/>
            <person name="Markow T.A."/>
            <person name="Kaufman T.C."/>
            <person name="Kellis M."/>
            <person name="Gelbart W."/>
            <person name="Iyer V.N."/>
            <person name="Pollard D.A."/>
            <person name="Sackton T.B."/>
            <person name="Larracuente A.M."/>
            <person name="Singh N.D."/>
            <person name="Abad J.P."/>
            <person name="Abt D.N."/>
            <person name="Adryan B."/>
            <person name="Aguade M."/>
            <person name="Akashi H."/>
            <person name="Anderson W.W."/>
            <person name="Aquadro C.F."/>
            <person name="Ardell D.H."/>
            <person name="Arguello R."/>
            <person name="Artieri C.G."/>
            <person name="Barbash D.A."/>
            <person name="Barker D."/>
            <person name="Barsanti P."/>
            <person name="Batterham P."/>
            <person name="Batzoglou S."/>
            <person name="Begun D."/>
            <person name="Bhutkar A."/>
            <person name="Blanco E."/>
            <person name="Bosak S.A."/>
            <person name="Bradley R.K."/>
            <person name="Brand A.D."/>
            <person name="Brent M.R."/>
            <person name="Brooks A.N."/>
            <person name="Brown R.H."/>
            <person name="Butlin R.K."/>
            <person name="Caggese C."/>
            <person name="Calvi B.R."/>
            <person name="Bernardo de Carvalho A."/>
            <person name="Caspi A."/>
            <person name="Castrezana S."/>
            <person name="Celniker S.E."/>
            <person name="Chang J.L."/>
            <person name="Chapple C."/>
            <person name="Chatterji S."/>
            <person name="Chinwalla A."/>
            <person name="Civetta A."/>
            <person name="Clifton S.W."/>
            <person name="Comeron J.M."/>
            <person name="Costello J.C."/>
            <person name="Coyne J.A."/>
            <person name="Daub J."/>
            <person name="David R.G."/>
            <person name="Delcher A.L."/>
            <person name="Delehaunty K."/>
            <person name="Do C.B."/>
            <person name="Ebling H."/>
            <person name="Edwards K."/>
            <person name="Eickbush T."/>
            <person name="Evans J.D."/>
            <person name="Filipski A."/>
            <person name="Findeiss S."/>
            <person name="Freyhult E."/>
            <person name="Fulton L."/>
            <person name="Fulton R."/>
            <person name="Garcia A.C."/>
            <person name="Gardiner A."/>
            <person name="Garfield D.A."/>
            <person name="Garvin B.E."/>
            <person name="Gibson G."/>
            <person name="Gilbert D."/>
            <person name="Gnerre S."/>
            <person name="Godfrey J."/>
            <person name="Good R."/>
            <person name="Gotea V."/>
            <person name="Gravely B."/>
            <person name="Greenberg A.J."/>
            <person name="Griffiths-Jones S."/>
            <person name="Gross S."/>
            <person name="Guigo R."/>
            <person name="Gustafson E.A."/>
            <person name="Haerty W."/>
            <person name="Hahn M.W."/>
            <person name="Halligan D.L."/>
            <person name="Halpern A.L."/>
            <person name="Halter G.M."/>
            <person name="Han M.V."/>
            <person name="Heger A."/>
            <person name="Hillier L."/>
            <person name="Hinrichs A.S."/>
            <person name="Holmes I."/>
            <person name="Hoskins R.A."/>
            <person name="Hubisz M.J."/>
            <person name="Hultmark D."/>
            <person name="Huntley M.A."/>
            <person name="Jaffe D.B."/>
            <person name="Jagadeeshan S."/>
            <person name="Jeck W.R."/>
            <person name="Johnson J."/>
            <person name="Jones C.D."/>
            <person name="Jordan W.C."/>
            <person name="Karpen G.H."/>
            <person name="Kataoka E."/>
            <person name="Keightley P.D."/>
            <person name="Kheradpour P."/>
            <person name="Kirkness E.F."/>
            <person name="Koerich L.B."/>
            <person name="Kristiansen K."/>
            <person name="Kudrna D."/>
            <person name="Kulathinal R.J."/>
            <person name="Kumar S."/>
            <person name="Kwok R."/>
            <person name="Lander E."/>
            <person name="Langley C.H."/>
            <person name="Lapoint R."/>
            <person name="Lazzaro B.P."/>
            <person name="Lee S.J."/>
            <person name="Levesque L."/>
            <person name="Li R."/>
            <person name="Lin C.F."/>
            <person name="Lin M.F."/>
            <person name="Lindblad-Toh K."/>
            <person name="Llopart A."/>
            <person name="Long M."/>
            <person name="Low L."/>
            <person name="Lozovsky E."/>
            <person name="Lu J."/>
            <person name="Luo M."/>
            <person name="Machado C.A."/>
            <person name="Makalowski W."/>
            <person name="Marzo M."/>
            <person name="Matsuda M."/>
            <person name="Matzkin L."/>
            <person name="McAllister B."/>
            <person name="McBride C.S."/>
            <person name="McKernan B."/>
            <person name="McKernan K."/>
            <person name="Mendez-Lago M."/>
            <person name="Minx P."/>
            <person name="Mollenhauer M.U."/>
            <person name="Montooth K."/>
            <person name="Mount S.M."/>
            <person name="Mu X."/>
            <person name="Myers E."/>
            <person name="Negre B."/>
            <person name="Newfeld S."/>
            <person name="Nielsen R."/>
            <person name="Noor M.A."/>
            <person name="O'Grady P."/>
            <person name="Pachter L."/>
            <person name="Papaceit M."/>
            <person name="Parisi M.J."/>
            <person name="Parisi M."/>
            <person name="Parts L."/>
            <person name="Pedersen J.S."/>
            <person name="Pesole G."/>
            <person name="Phillippy A.M."/>
            <person name="Ponting C.P."/>
            <person name="Pop M."/>
            <person name="Porcelli D."/>
            <person name="Powell J.R."/>
            <person name="Prohaska S."/>
            <person name="Pruitt K."/>
            <person name="Puig M."/>
            <person name="Quesneville H."/>
            <person name="Ram K.R."/>
            <person name="Rand D."/>
            <person name="Rasmussen M.D."/>
            <person name="Reed L.K."/>
            <person name="Reenan R."/>
            <person name="Reily A."/>
            <person name="Remington K.A."/>
            <person name="Rieger T.T."/>
            <person name="Ritchie M.G."/>
            <person name="Robin C."/>
            <person name="Rogers Y.H."/>
            <person name="Rohde C."/>
            <person name="Rozas J."/>
            <person name="Rubenfield M.J."/>
            <person name="Ruiz A."/>
            <person name="Russo S."/>
            <person name="Salzberg S.L."/>
            <person name="Sanchez-Gracia A."/>
            <person name="Saranga D.J."/>
            <person name="Sato H."/>
            <person name="Schaeffer S.W."/>
            <person name="Schatz M.C."/>
            <person name="Schlenke T."/>
            <person name="Schwartz R."/>
            <person name="Segarra C."/>
            <person name="Singh R.S."/>
            <person name="Sirot L."/>
            <person name="Sirota M."/>
            <person name="Sisneros N.B."/>
            <person name="Smith C.D."/>
            <person name="Smith T.F."/>
            <person name="Spieth J."/>
            <person name="Stage D.E."/>
            <person name="Stark A."/>
            <person name="Stephan W."/>
            <person name="Strausberg R.L."/>
            <person name="Strempel S."/>
            <person name="Sturgill D."/>
            <person name="Sutton G."/>
            <person name="Sutton G.G."/>
            <person name="Tao W."/>
            <person name="Teichmann S."/>
            <person name="Tobari Y.N."/>
            <person name="Tomimura Y."/>
            <person name="Tsolas J.M."/>
            <person name="Valente V.L."/>
            <person name="Venter E."/>
            <person name="Venter J.C."/>
            <person name="Vicario S."/>
            <person name="Vieira F.G."/>
            <person name="Vilella A.J."/>
            <person name="Villasante A."/>
            <person name="Walenz B."/>
            <person name="Wang J."/>
            <person name="Wasserman M."/>
            <person name="Watts T."/>
            <person name="Wilson D."/>
            <person name="Wilson R.K."/>
            <person name="Wing R.A."/>
            <person name="Wolfner M.F."/>
            <person name="Wong A."/>
            <person name="Wong G.K."/>
            <person name="Wu C.I."/>
            <person name="Wu G."/>
            <person name="Yamamoto D."/>
            <person name="Yang H.P."/>
            <person name="Yang S.P."/>
            <person name="Yorke J.A."/>
            <person name="Yoshida K."/>
            <person name="Zdobnov E."/>
            <person name="Zhang P."/>
            <person name="Zhang Y."/>
            <person name="Zimin A.V."/>
            <person name="Baldwin J."/>
            <person name="Abdouelleil A."/>
            <person name="Abdulkadir J."/>
            <person name="Abebe A."/>
            <person name="Abera B."/>
            <person name="Abreu J."/>
            <person name="Acer S.C."/>
            <person name="Aftuck L."/>
            <person name="Alexander A."/>
            <person name="An P."/>
            <person name="Anderson E."/>
            <person name="Anderson S."/>
            <person name="Arachi H."/>
            <person name="Azer M."/>
            <person name="Bachantsang P."/>
            <person name="Barry A."/>
            <person name="Bayul T."/>
            <person name="Berlin A."/>
            <person name="Bessette D."/>
            <person name="Bloom T."/>
            <person name="Blye J."/>
            <person name="Boguslavskiy L."/>
            <person name="Bonnet C."/>
            <person name="Boukhgalter B."/>
            <person name="Bourzgui I."/>
            <person name="Brown A."/>
            <person name="Cahill P."/>
            <person name="Channer S."/>
            <person name="Cheshatsang Y."/>
            <person name="Chuda L."/>
            <person name="Citroen M."/>
            <person name="Collymore A."/>
            <person name="Cooke P."/>
            <person name="Costello M."/>
            <person name="D'Aco K."/>
            <person name="Daza R."/>
            <person name="De Haan G."/>
            <person name="DeGray S."/>
            <person name="DeMaso C."/>
            <person name="Dhargay N."/>
            <person name="Dooley K."/>
            <person name="Dooley E."/>
            <person name="Doricent M."/>
            <person name="Dorje P."/>
            <person name="Dorjee K."/>
            <person name="Dupes A."/>
            <person name="Elong R."/>
            <person name="Falk J."/>
            <person name="Farina A."/>
            <person name="Faro S."/>
            <person name="Ferguson D."/>
            <person name="Fisher S."/>
            <person name="Foley C.D."/>
            <person name="Franke A."/>
            <person name="Friedrich D."/>
            <person name="Gadbois L."/>
            <person name="Gearin G."/>
            <person name="Gearin C.R."/>
            <person name="Giannoukos G."/>
            <person name="Goode T."/>
            <person name="Graham J."/>
            <person name="Grandbois E."/>
            <person name="Grewal S."/>
            <person name="Gyaltsen K."/>
            <person name="Hafez N."/>
            <person name="Hagos B."/>
            <person name="Hall J."/>
            <person name="Henson C."/>
            <person name="Hollinger A."/>
            <person name="Honan T."/>
            <person name="Huard M.D."/>
            <person name="Hughes L."/>
            <person name="Hurhula B."/>
            <person name="Husby M.E."/>
            <person name="Kamat A."/>
            <person name="Kanga B."/>
            <person name="Kashin S."/>
            <person name="Khazanovich D."/>
            <person name="Kisner P."/>
            <person name="Lance K."/>
            <person name="Lara M."/>
            <person name="Lee W."/>
            <person name="Lennon N."/>
            <person name="Letendre F."/>
            <person name="LeVine R."/>
            <person name="Lipovsky A."/>
            <person name="Liu X."/>
            <person name="Liu J."/>
            <person name="Liu S."/>
            <person name="Lokyitsang T."/>
            <person name="Lokyitsang Y."/>
            <person name="Lubonja R."/>
            <person name="Lui A."/>
            <person name="MacDonald P."/>
            <person name="Magnisalis V."/>
            <person name="Maru K."/>
            <person name="Matthews C."/>
            <person name="McCusker W."/>
            <person name="McDonough S."/>
            <person name="Mehta T."/>
            <person name="Meldrim J."/>
            <person name="Meneus L."/>
            <person name="Mihai O."/>
            <person name="Mihalev A."/>
            <person name="Mihova T."/>
            <person name="Mittelman R."/>
            <person name="Mlenga V."/>
            <person name="Montmayeur A."/>
            <person name="Mulrain L."/>
            <person name="Navidi A."/>
            <person name="Naylor J."/>
            <person name="Negash T."/>
            <person name="Nguyen T."/>
            <person name="Nguyen N."/>
            <person name="Nicol R."/>
            <person name="Norbu C."/>
            <person name="Norbu N."/>
            <person name="Novod N."/>
            <person name="O'Neill B."/>
            <person name="Osman S."/>
            <person name="Markiewicz E."/>
            <person name="Oyono O.L."/>
            <person name="Patti C."/>
            <person name="Phunkhang P."/>
            <person name="Pierre F."/>
            <person name="Priest M."/>
            <person name="Raghuraman S."/>
            <person name="Rege F."/>
            <person name="Reyes R."/>
            <person name="Rise C."/>
            <person name="Rogov P."/>
            <person name="Ross K."/>
            <person name="Ryan E."/>
            <person name="Settipalli S."/>
            <person name="Shea T."/>
            <person name="Sherpa N."/>
            <person name="Shi L."/>
            <person name="Shih D."/>
            <person name="Sparrow T."/>
            <person name="Spaulding J."/>
            <person name="Stalker J."/>
            <person name="Stange-Thomann N."/>
            <person name="Stavropoulos S."/>
            <person name="Stone C."/>
            <person name="Strader C."/>
            <person name="Tesfaye S."/>
            <person name="Thomson T."/>
            <person name="Thoulutsang Y."/>
            <person name="Thoulutsang D."/>
            <person name="Topham K."/>
            <person name="Topping I."/>
            <person name="Tsamla T."/>
            <person name="Vassiliev H."/>
            <person name="Vo A."/>
            <person name="Wangchuk T."/>
            <person name="Wangdi T."/>
            <person name="Weiand M."/>
            <person name="Wilkinson J."/>
            <person name="Wilson A."/>
            <person name="Yadav S."/>
            <person name="Young G."/>
            <person name="Yu Q."/>
            <person name="Zembek L."/>
            <person name="Zhong D."/>
            <person name="Zimmer A."/>
            <person name="Zwirko Z."/>
            <person name="Jaffe D.B."/>
            <person name="Alvarez P."/>
            <person name="Brockman W."/>
            <person name="Butler J."/>
            <person name="Chin C."/>
            <person name="Gnerre S."/>
            <person name="Grabherr M."/>
            <person name="Kleber M."/>
            <person name="Mauceli E."/>
            <person name="MacCallum I."/>
        </authorList>
    </citation>
    <scope>NUCLEOTIDE SEQUENCE [LARGE SCALE GENOMIC DNA]</scope>
    <source>
        <strain evidence="3">MSH-3 / Tucson 14011-0111.49</strain>
    </source>
</reference>